<sequence length="38" mass="4401">MIAHAVECSACMSFFKCDLNIIRKFSSLGRHFLSVDWH</sequence>
<proteinExistence type="predicted"/>
<dbReference type="EMBL" id="CAAJGR010000111">
    <property type="protein sequence ID" value="VHO04614.1"/>
    <property type="molecule type" value="Genomic_DNA"/>
</dbReference>
<protein>
    <submittedName>
        <fullName evidence="1">Uncharacterized protein</fullName>
    </submittedName>
</protein>
<organism evidence="1">
    <name type="scientific">Rheinheimera sp. BAL341</name>
    <dbReference type="NCBI Taxonomy" id="1708203"/>
    <lineage>
        <taxon>Bacteria</taxon>
        <taxon>Pseudomonadati</taxon>
        <taxon>Pseudomonadota</taxon>
        <taxon>Gammaproteobacteria</taxon>
        <taxon>Chromatiales</taxon>
        <taxon>Chromatiaceae</taxon>
        <taxon>Rheinheimera</taxon>
    </lineage>
</organism>
<accession>A0A486XPY0</accession>
<evidence type="ECO:0000313" key="1">
    <source>
        <dbReference type="EMBL" id="VHO04614.1"/>
    </source>
</evidence>
<dbReference type="AlphaFoldDB" id="A0A486XPY0"/>
<name>A0A486XPY0_9GAMM</name>
<gene>
    <name evidence="1" type="ORF">BAL341_2005</name>
</gene>
<reference evidence="1" key="1">
    <citation type="submission" date="2019-04" db="EMBL/GenBank/DDBJ databases">
        <authorList>
            <person name="Brambilla D."/>
        </authorList>
    </citation>
    <scope>NUCLEOTIDE SEQUENCE</scope>
    <source>
        <strain evidence="1">BAL1</strain>
    </source>
</reference>